<dbReference type="InterPro" id="IPR027417">
    <property type="entry name" value="P-loop_NTPase"/>
</dbReference>
<dbReference type="InParanoid" id="A0A1I5MH18"/>
<dbReference type="Pfam" id="PF07728">
    <property type="entry name" value="AAA_5"/>
    <property type="match status" value="1"/>
</dbReference>
<keyword evidence="4" id="KW-1185">Reference proteome</keyword>
<proteinExistence type="predicted"/>
<dbReference type="PANTHER" id="PTHR35023">
    <property type="entry name" value="CHELATASE-RELATED"/>
    <property type="match status" value="1"/>
</dbReference>
<dbReference type="EMBL" id="FOVH01000011">
    <property type="protein sequence ID" value="SFP08809.1"/>
    <property type="molecule type" value="Genomic_DNA"/>
</dbReference>
<dbReference type="PANTHER" id="PTHR35023:SF1">
    <property type="entry name" value="MG-PROTOPORPHYRIN IX CHELATASE"/>
    <property type="match status" value="1"/>
</dbReference>
<feature type="domain" description="ChlI/MoxR AAA lid" evidence="2">
    <location>
        <begin position="239"/>
        <end position="291"/>
    </location>
</feature>
<accession>A0A1I5MH18</accession>
<dbReference type="GO" id="GO:0005524">
    <property type="term" value="F:ATP binding"/>
    <property type="evidence" value="ECO:0007669"/>
    <property type="project" value="InterPro"/>
</dbReference>
<dbReference type="STRING" id="1993.SAMN04489713_111291"/>
<name>A0A1I5MH18_9ACTN</name>
<dbReference type="eggNOG" id="COG1239">
    <property type="taxonomic scope" value="Bacteria"/>
</dbReference>
<dbReference type="AlphaFoldDB" id="A0A1I5MH18"/>
<dbReference type="Gene3D" id="3.40.50.300">
    <property type="entry name" value="P-loop containing nucleotide triphosphate hydrolases"/>
    <property type="match status" value="1"/>
</dbReference>
<dbReference type="InterPro" id="IPR011704">
    <property type="entry name" value="ATPase_dyneun-rel_AAA"/>
</dbReference>
<dbReference type="InterPro" id="IPR052989">
    <property type="entry name" value="Mg-chelatase_DI-like"/>
</dbReference>
<evidence type="ECO:0000259" key="1">
    <source>
        <dbReference type="Pfam" id="PF07728"/>
    </source>
</evidence>
<gene>
    <name evidence="3" type="ORF">SAMN04489713_111291</name>
</gene>
<dbReference type="Pfam" id="PF17863">
    <property type="entry name" value="AAA_lid_2"/>
    <property type="match status" value="1"/>
</dbReference>
<dbReference type="SUPFAM" id="SSF52540">
    <property type="entry name" value="P-loop containing nucleoside triphosphate hydrolases"/>
    <property type="match status" value="1"/>
</dbReference>
<reference evidence="3 4" key="1">
    <citation type="submission" date="2016-10" db="EMBL/GenBank/DDBJ databases">
        <authorList>
            <person name="de Groot N.N."/>
        </authorList>
    </citation>
    <scope>NUCLEOTIDE SEQUENCE [LARGE SCALE GENOMIC DNA]</scope>
    <source>
        <strain evidence="3 4">DSM 43067</strain>
    </source>
</reference>
<dbReference type="InterPro" id="IPR041628">
    <property type="entry name" value="ChlI/MoxR_AAA_lid"/>
</dbReference>
<evidence type="ECO:0000313" key="4">
    <source>
        <dbReference type="Proteomes" id="UP000183413"/>
    </source>
</evidence>
<protein>
    <submittedName>
        <fullName evidence="3">Protoporphyrin IX magnesium-chelatase</fullName>
    </submittedName>
</protein>
<organism evidence="3 4">
    <name type="scientific">Actinomadura madurae</name>
    <dbReference type="NCBI Taxonomy" id="1993"/>
    <lineage>
        <taxon>Bacteria</taxon>
        <taxon>Bacillati</taxon>
        <taxon>Actinomycetota</taxon>
        <taxon>Actinomycetes</taxon>
        <taxon>Streptosporangiales</taxon>
        <taxon>Thermomonosporaceae</taxon>
        <taxon>Actinomadura</taxon>
    </lineage>
</organism>
<evidence type="ECO:0000313" key="3">
    <source>
        <dbReference type="EMBL" id="SFP08809.1"/>
    </source>
</evidence>
<dbReference type="GO" id="GO:0016887">
    <property type="term" value="F:ATP hydrolysis activity"/>
    <property type="evidence" value="ECO:0007669"/>
    <property type="project" value="InterPro"/>
</dbReference>
<dbReference type="Gene3D" id="1.10.8.80">
    <property type="entry name" value="Magnesium chelatase subunit I, C-Terminal domain"/>
    <property type="match status" value="1"/>
</dbReference>
<dbReference type="Proteomes" id="UP000183413">
    <property type="component" value="Unassembled WGS sequence"/>
</dbReference>
<evidence type="ECO:0000259" key="2">
    <source>
        <dbReference type="Pfam" id="PF17863"/>
    </source>
</evidence>
<feature type="domain" description="ATPase dynein-related AAA" evidence="1">
    <location>
        <begin position="38"/>
        <end position="170"/>
    </location>
</feature>
<sequence length="315" mass="33652">MTDPDPASTVLPYSMIVGQEELRSALEIAYVADAVGGVLATGQRGTAKTTTVRAFTLMLTGELPVTLPIGATDDRVLGGWKIDKLMKGDPEPQDGLLLEASRSEAGILYIDEVNLLDDYLVNIILDVVSTGVLNVERDNLAAKAVPARFTLVGTMNPDEGSLRPQLLDRFGLVAEVRPENDADRRAEIMDAVLTFQDDPDSARVAEARQRDLETRAALDAAKRRVGKVRFAAGVLAGCARVAKEFGLAGHRGELVLARAARARAALDGAPEVTAGHVAEVARPALVHRRSSDHSGRLPDWGPEEAGRVVARLRGA</sequence>
<dbReference type="RefSeq" id="WP_218163788.1">
    <property type="nucleotide sequence ID" value="NZ_FOVH01000011.1"/>
</dbReference>